<dbReference type="Pfam" id="PF07228">
    <property type="entry name" value="SpoIIE"/>
    <property type="match status" value="1"/>
</dbReference>
<proteinExistence type="predicted"/>
<evidence type="ECO:0000256" key="1">
    <source>
        <dbReference type="ARBA" id="ARBA00022801"/>
    </source>
</evidence>
<dbReference type="RefSeq" id="WP_197350599.1">
    <property type="nucleotide sequence ID" value="NZ_CP048882.1"/>
</dbReference>
<dbReference type="GO" id="GO:0016791">
    <property type="term" value="F:phosphatase activity"/>
    <property type="evidence" value="ECO:0007669"/>
    <property type="project" value="TreeGrafter"/>
</dbReference>
<dbReference type="AlphaFoldDB" id="A0A7T1T5K4"/>
<evidence type="ECO:0000313" key="3">
    <source>
        <dbReference type="EMBL" id="QPP06782.1"/>
    </source>
</evidence>
<gene>
    <name evidence="3" type="ORF">G4Z16_10690</name>
</gene>
<keyword evidence="4" id="KW-1185">Reference proteome</keyword>
<dbReference type="PANTHER" id="PTHR43156:SF2">
    <property type="entry name" value="STAGE II SPORULATION PROTEIN E"/>
    <property type="match status" value="1"/>
</dbReference>
<dbReference type="KEGG" id="sbat:G4Z16_10690"/>
<sequence>MVADNPDWLSDLLESVQVAPPVRSVAVLARILKEQFSAVDVAFLITDFGGNAVVRLTGAPEEGVTGPPEKLLLEGTVYGRAIVSQQPWVGSPEEPGEGAEGKAGRTKVVVPVSDRGDSIGLLEMTLPAPPGHRTLELLGEAAHALAYVVIVNRRFTDLFEWGRRTTRLSLASEIQHRLLPDSFTCDAGPFIVAGSLEPAAHVGGDTFDYTLNRTGLFLSLTDAMGHDVRAAQLASVVVAAIRNARRAGLGLVDQAEAANAAVVEHAVQEHRVVMDESAQVKRALAEHGAPAMVTGQLLSVDFDTGRTAVINAGHVWPLLLRDGRAEELTLLVDLPFGISPEASYRVQSVDLLPGDRLVLITDGMLEPEGEHATLTELIEETGSMHPREAVRAFTQSVLERTDHDPRDDATVLCLEWSRPAWSGRDV</sequence>
<protein>
    <submittedName>
        <fullName evidence="3">Serine/threonine-protein phosphatase</fullName>
    </submittedName>
</protein>
<dbReference type="Gene3D" id="3.60.40.10">
    <property type="entry name" value="PPM-type phosphatase domain"/>
    <property type="match status" value="1"/>
</dbReference>
<dbReference type="Proteomes" id="UP000595046">
    <property type="component" value="Chromosome"/>
</dbReference>
<dbReference type="PANTHER" id="PTHR43156">
    <property type="entry name" value="STAGE II SPORULATION PROTEIN E-RELATED"/>
    <property type="match status" value="1"/>
</dbReference>
<name>A0A7T1T5K4_9ACTN</name>
<feature type="domain" description="PPM-type phosphatase" evidence="2">
    <location>
        <begin position="187"/>
        <end position="416"/>
    </location>
</feature>
<organism evidence="3 4">
    <name type="scientific">Streptomyces bathyalis</name>
    <dbReference type="NCBI Taxonomy" id="2710756"/>
    <lineage>
        <taxon>Bacteria</taxon>
        <taxon>Bacillati</taxon>
        <taxon>Actinomycetota</taxon>
        <taxon>Actinomycetes</taxon>
        <taxon>Kitasatosporales</taxon>
        <taxon>Streptomycetaceae</taxon>
        <taxon>Streptomyces</taxon>
    </lineage>
</organism>
<reference evidence="4" key="1">
    <citation type="submission" date="2020-02" db="EMBL/GenBank/DDBJ databases">
        <title>Streptomyces sp. ASO4wet.</title>
        <authorList>
            <person name="Risdian C."/>
            <person name="Landwehr W."/>
            <person name="Schupp P."/>
            <person name="Wink J."/>
        </authorList>
    </citation>
    <scope>NUCLEOTIDE SEQUENCE [LARGE SCALE GENOMIC DNA]</scope>
    <source>
        <strain evidence="4">ASO4wet</strain>
    </source>
</reference>
<accession>A0A7T1T5K4</accession>
<dbReference type="SMART" id="SM00331">
    <property type="entry name" value="PP2C_SIG"/>
    <property type="match status" value="1"/>
</dbReference>
<dbReference type="InterPro" id="IPR036457">
    <property type="entry name" value="PPM-type-like_dom_sf"/>
</dbReference>
<dbReference type="SUPFAM" id="SSF81606">
    <property type="entry name" value="PP2C-like"/>
    <property type="match status" value="1"/>
</dbReference>
<evidence type="ECO:0000259" key="2">
    <source>
        <dbReference type="SMART" id="SM00331"/>
    </source>
</evidence>
<dbReference type="InterPro" id="IPR001932">
    <property type="entry name" value="PPM-type_phosphatase-like_dom"/>
</dbReference>
<evidence type="ECO:0000313" key="4">
    <source>
        <dbReference type="Proteomes" id="UP000595046"/>
    </source>
</evidence>
<dbReference type="InterPro" id="IPR052016">
    <property type="entry name" value="Bact_Sigma-Reg"/>
</dbReference>
<dbReference type="EMBL" id="CP048882">
    <property type="protein sequence ID" value="QPP06782.1"/>
    <property type="molecule type" value="Genomic_DNA"/>
</dbReference>
<keyword evidence="1" id="KW-0378">Hydrolase</keyword>